<organism evidence="1">
    <name type="scientific">uncultured Leptolyngbya sp</name>
    <dbReference type="NCBI Taxonomy" id="332963"/>
    <lineage>
        <taxon>Bacteria</taxon>
        <taxon>Bacillati</taxon>
        <taxon>Cyanobacteriota</taxon>
        <taxon>Cyanophyceae</taxon>
        <taxon>Leptolyngbyales</taxon>
        <taxon>Leptolyngbyaceae</taxon>
        <taxon>Leptolyngbya group</taxon>
        <taxon>Leptolyngbya</taxon>
        <taxon>environmental samples</taxon>
    </lineage>
</organism>
<name>A0A6J4L5X2_9CYAN</name>
<gene>
    <name evidence="1" type="ORF">AVDCRST_MAG94-1545</name>
</gene>
<evidence type="ECO:0000313" key="1">
    <source>
        <dbReference type="EMBL" id="CAA9323042.1"/>
    </source>
</evidence>
<sequence>MNRRTWRTVNGGRQPLVGNRGLIAESRKLITVSFITHKIIPLRF</sequence>
<reference evidence="1" key="1">
    <citation type="submission" date="2020-02" db="EMBL/GenBank/DDBJ databases">
        <authorList>
            <person name="Meier V. D."/>
        </authorList>
    </citation>
    <scope>NUCLEOTIDE SEQUENCE</scope>
    <source>
        <strain evidence="1">AVDCRST_MAG94</strain>
    </source>
</reference>
<dbReference type="EMBL" id="CADCTY010000535">
    <property type="protein sequence ID" value="CAA9323042.1"/>
    <property type="molecule type" value="Genomic_DNA"/>
</dbReference>
<protein>
    <submittedName>
        <fullName evidence="1">Uncharacterized protein</fullName>
    </submittedName>
</protein>
<accession>A0A6J4L5X2</accession>
<proteinExistence type="predicted"/>
<dbReference type="AlphaFoldDB" id="A0A6J4L5X2"/>